<dbReference type="SMART" id="SM00858">
    <property type="entry name" value="SAF"/>
    <property type="match status" value="1"/>
</dbReference>
<dbReference type="InterPro" id="IPR020007">
    <property type="entry name" value="NeuB/NeuA"/>
</dbReference>
<dbReference type="PROSITE" id="PS50844">
    <property type="entry name" value="AFP_LIKE"/>
    <property type="match status" value="1"/>
</dbReference>
<dbReference type="PANTHER" id="PTHR42966:SF1">
    <property type="entry name" value="SIALIC ACID SYNTHASE"/>
    <property type="match status" value="1"/>
</dbReference>
<dbReference type="InterPro" id="IPR057736">
    <property type="entry name" value="SAF_PseI/NeuA/NeuB"/>
</dbReference>
<dbReference type="SUPFAM" id="SSF51269">
    <property type="entry name" value="AFP III-like domain"/>
    <property type="match status" value="1"/>
</dbReference>
<evidence type="ECO:0000313" key="2">
    <source>
        <dbReference type="EMBL" id="MDO7857270.1"/>
    </source>
</evidence>
<dbReference type="CDD" id="cd11615">
    <property type="entry name" value="SAF_NeuB_like"/>
    <property type="match status" value="1"/>
</dbReference>
<dbReference type="InterPro" id="IPR013132">
    <property type="entry name" value="PseI/NeuA/B-like_N"/>
</dbReference>
<reference evidence="2" key="1">
    <citation type="submission" date="2023-07" db="EMBL/GenBank/DDBJ databases">
        <authorList>
            <person name="Yang W."/>
            <person name="Chen J."/>
            <person name="Ji P."/>
            <person name="Hu F."/>
        </authorList>
    </citation>
    <scope>NUCLEOTIDE SEQUENCE</scope>
    <source>
        <strain evidence="2">CRE-138-0111</strain>
    </source>
</reference>
<evidence type="ECO:0000313" key="3">
    <source>
        <dbReference type="Proteomes" id="UP001176478"/>
    </source>
</evidence>
<keyword evidence="2" id="KW-0808">Transferase</keyword>
<dbReference type="PANTHER" id="PTHR42966">
    <property type="entry name" value="N-ACETYLNEURAMINATE SYNTHASE"/>
    <property type="match status" value="1"/>
</dbReference>
<keyword evidence="3" id="KW-1185">Reference proteome</keyword>
<organism evidence="2 3">
    <name type="scientific">Providencia huashanensis</name>
    <dbReference type="NCBI Taxonomy" id="3037798"/>
    <lineage>
        <taxon>Bacteria</taxon>
        <taxon>Pseudomonadati</taxon>
        <taxon>Pseudomonadota</taxon>
        <taxon>Gammaproteobacteria</taxon>
        <taxon>Enterobacterales</taxon>
        <taxon>Morganellaceae</taxon>
        <taxon>Providencia</taxon>
    </lineage>
</organism>
<evidence type="ECO:0000259" key="1">
    <source>
        <dbReference type="PROSITE" id="PS50844"/>
    </source>
</evidence>
<feature type="domain" description="AFP-like" evidence="1">
    <location>
        <begin position="289"/>
        <end position="339"/>
    </location>
</feature>
<proteinExistence type="predicted"/>
<dbReference type="Pfam" id="PF03102">
    <property type="entry name" value="NeuB"/>
    <property type="match status" value="1"/>
</dbReference>
<dbReference type="Gene3D" id="3.90.1210.10">
    <property type="entry name" value="Antifreeze-like/N-acetylneuraminic acid synthase C-terminal domain"/>
    <property type="match status" value="1"/>
</dbReference>
<comment type="caution">
    <text evidence="2">The sequence shown here is derived from an EMBL/GenBank/DDBJ whole genome shotgun (WGS) entry which is preliminary data.</text>
</comment>
<dbReference type="Pfam" id="PF08666">
    <property type="entry name" value="SAF"/>
    <property type="match status" value="1"/>
</dbReference>
<dbReference type="Gene3D" id="3.20.20.70">
    <property type="entry name" value="Aldolase class I"/>
    <property type="match status" value="1"/>
</dbReference>
<name>A0ABT9AU34_9GAMM</name>
<dbReference type="InterPro" id="IPR006190">
    <property type="entry name" value="SAF_AFP_Neu5Ac"/>
</dbReference>
<gene>
    <name evidence="2" type="primary">neuB</name>
    <name evidence="2" type="ORF">Q5E86_13125</name>
</gene>
<sequence length="358" mass="40060">MTFNKEINHVYIIAEAGVNHNADINLAKKMIDVAKESGADAVKFQIALPELVMTKWAGKAEYQEVNTGTTETQLEMCKKLHLKLGDYEFLKKYCDELGITFLATAFDKPSLEVLKRLGVDTYKIPSGEVNNLPYLRMHCEKDMKIILSTGMANLEEVKIATQVLLDGGIKNENLTVLHCNTEYPTPMEDVNLLAMETIQKSLNVKIGYSDHTKGIEVPIAAVALGATCIEKHFTLDRSLPGPDHIASIEPNELKLMVQSIRNIEKAISGNGEKIPSESEKKNIAIARRSIVANKPIAKGERLTEENITTKRPATGLSPMLWDSVINTIAKKDYVEDELIELWKCKERSFFRMLDVELN</sequence>
<protein>
    <submittedName>
        <fullName evidence="2">N-acetylneuraminate synthase</fullName>
        <ecNumber evidence="2">2.5.1.56</ecNumber>
    </submittedName>
</protein>
<dbReference type="GO" id="GO:0050462">
    <property type="term" value="F:N-acetylneuraminate synthase activity"/>
    <property type="evidence" value="ECO:0007669"/>
    <property type="project" value="UniProtKB-EC"/>
</dbReference>
<dbReference type="Proteomes" id="UP001176478">
    <property type="component" value="Unassembled WGS sequence"/>
</dbReference>
<dbReference type="NCBIfam" id="TIGR03569">
    <property type="entry name" value="NeuB_NnaB"/>
    <property type="match status" value="1"/>
</dbReference>
<dbReference type="EC" id="2.5.1.56" evidence="2"/>
<dbReference type="InterPro" id="IPR051690">
    <property type="entry name" value="PseI-like"/>
</dbReference>
<dbReference type="SUPFAM" id="SSF51569">
    <property type="entry name" value="Aldolase"/>
    <property type="match status" value="1"/>
</dbReference>
<dbReference type="InterPro" id="IPR036732">
    <property type="entry name" value="AFP_Neu5c_C_sf"/>
</dbReference>
<dbReference type="EMBL" id="JAUQTG010000007">
    <property type="protein sequence ID" value="MDO7857270.1"/>
    <property type="molecule type" value="Genomic_DNA"/>
</dbReference>
<accession>A0ABT9AU34</accession>
<dbReference type="InterPro" id="IPR013974">
    <property type="entry name" value="SAF"/>
</dbReference>
<reference evidence="2" key="2">
    <citation type="journal article" date="2024" name="Int. J. Antimicrob. Agents">
        <title>Identification of a novel Providencia species showing multi-drug-resistant in three patients with hospital-acquired infection.</title>
        <authorList>
            <person name="Yang W."/>
            <person name="Chen J."/>
            <person name="Yang F."/>
            <person name="Ji P."/>
            <person name="Shen S."/>
            <person name="Yin D."/>
            <person name="Hu F."/>
        </authorList>
    </citation>
    <scope>NUCLEOTIDE SEQUENCE</scope>
    <source>
        <strain evidence="2">CRE-138-0111</strain>
    </source>
</reference>
<dbReference type="InterPro" id="IPR013785">
    <property type="entry name" value="Aldolase_TIM"/>
</dbReference>